<name>B8GE38_METPE</name>
<proteinExistence type="predicted"/>
<organism evidence="1 2">
    <name type="scientific">Methanosphaerula palustris (strain ATCC BAA-1556 / DSM 19958 / E1-9c)</name>
    <dbReference type="NCBI Taxonomy" id="521011"/>
    <lineage>
        <taxon>Archaea</taxon>
        <taxon>Methanobacteriati</taxon>
        <taxon>Methanobacteriota</taxon>
        <taxon>Stenosarchaea group</taxon>
        <taxon>Methanomicrobia</taxon>
        <taxon>Methanomicrobiales</taxon>
        <taxon>Methanoregulaceae</taxon>
        <taxon>Methanosphaerula</taxon>
    </lineage>
</organism>
<dbReference type="eggNOG" id="arCOG05509">
    <property type="taxonomic scope" value="Archaea"/>
</dbReference>
<accession>B8GE38</accession>
<dbReference type="Gene3D" id="3.90.820.10">
    <property type="entry name" value="Structural Genomics, Unknown Function 30-nov-00 1gh9 Mol_id"/>
    <property type="match status" value="1"/>
</dbReference>
<dbReference type="STRING" id="521011.Mpal_2246"/>
<keyword evidence="2" id="KW-1185">Reference proteome</keyword>
<dbReference type="GeneID" id="7272543"/>
<sequence>MFHVLRCPGCSTFTYVDRFERWKLCHVCGEVINAKRAPVYLDVRDYRDAEDVVVQLEEFLHAAGRDDLSREELETLRREYTQWLRLQNGDDSSL</sequence>
<dbReference type="AlphaFoldDB" id="B8GE38"/>
<dbReference type="HOGENOM" id="CLU_2461806_0_0_2"/>
<protein>
    <recommendedName>
        <fullName evidence="3">DUF1922 domain-containing protein</fullName>
    </recommendedName>
</protein>
<evidence type="ECO:0008006" key="3">
    <source>
        <dbReference type="Google" id="ProtNLM"/>
    </source>
</evidence>
<dbReference type="EMBL" id="CP001338">
    <property type="protein sequence ID" value="ACL17539.1"/>
    <property type="molecule type" value="Genomic_DNA"/>
</dbReference>
<dbReference type="KEGG" id="mpl:Mpal_2246"/>
<dbReference type="OrthoDB" id="108510at2157"/>
<gene>
    <name evidence="1" type="ordered locus">Mpal_2246</name>
</gene>
<dbReference type="Proteomes" id="UP000002457">
    <property type="component" value="Chromosome"/>
</dbReference>
<evidence type="ECO:0000313" key="2">
    <source>
        <dbReference type="Proteomes" id="UP000002457"/>
    </source>
</evidence>
<dbReference type="RefSeq" id="WP_012618858.1">
    <property type="nucleotide sequence ID" value="NC_011832.1"/>
</dbReference>
<reference evidence="1 2" key="1">
    <citation type="journal article" date="2015" name="Genome Announc.">
        <title>Complete Genome Sequence of Methanosphaerula palustris E1-9CT, a Hydrogenotrophic Methanogen Isolated from a Minerotrophic Fen Peatland.</title>
        <authorList>
            <person name="Cadillo-Quiroz H."/>
            <person name="Browne P."/>
            <person name="Kyrpides N."/>
            <person name="Woyke T."/>
            <person name="Goodwin L."/>
            <person name="Detter C."/>
            <person name="Yavitt J.B."/>
            <person name="Zinder S.H."/>
        </authorList>
    </citation>
    <scope>NUCLEOTIDE SEQUENCE [LARGE SCALE GENOMIC DNA]</scope>
    <source>
        <strain evidence="2">ATCC BAA-1556 / DSM 19958 / E1-9c</strain>
    </source>
</reference>
<evidence type="ECO:0000313" key="1">
    <source>
        <dbReference type="EMBL" id="ACL17539.1"/>
    </source>
</evidence>